<dbReference type="HOGENOM" id="CLU_1858086_0_0_1"/>
<organism evidence="2">
    <name type="scientific">Arabidopsis lyrata subsp. lyrata</name>
    <name type="common">Lyre-leaved rock-cress</name>
    <dbReference type="NCBI Taxonomy" id="81972"/>
    <lineage>
        <taxon>Eukaryota</taxon>
        <taxon>Viridiplantae</taxon>
        <taxon>Streptophyta</taxon>
        <taxon>Embryophyta</taxon>
        <taxon>Tracheophyta</taxon>
        <taxon>Spermatophyta</taxon>
        <taxon>Magnoliopsida</taxon>
        <taxon>eudicotyledons</taxon>
        <taxon>Gunneridae</taxon>
        <taxon>Pentapetalae</taxon>
        <taxon>rosids</taxon>
        <taxon>malvids</taxon>
        <taxon>Brassicales</taxon>
        <taxon>Brassicaceae</taxon>
        <taxon>Camelineae</taxon>
        <taxon>Arabidopsis</taxon>
    </lineage>
</organism>
<protein>
    <submittedName>
        <fullName evidence="1">Predicted protein</fullName>
    </submittedName>
</protein>
<gene>
    <name evidence="1" type="ORF">ARALYDRAFT_899981</name>
</gene>
<dbReference type="Proteomes" id="UP000008694">
    <property type="component" value="Unassembled WGS sequence"/>
</dbReference>
<proteinExistence type="predicted"/>
<evidence type="ECO:0000313" key="1">
    <source>
        <dbReference type="EMBL" id="EFH62322.1"/>
    </source>
</evidence>
<evidence type="ECO:0000313" key="2">
    <source>
        <dbReference type="Proteomes" id="UP000008694"/>
    </source>
</evidence>
<dbReference type="Gramene" id="scaffold_303951.1">
    <property type="protein sequence ID" value="scaffold_303951.1"/>
    <property type="gene ID" value="scaffold_303951.1"/>
</dbReference>
<accession>D7L7M6</accession>
<reference evidence="2" key="1">
    <citation type="journal article" date="2011" name="Nat. Genet.">
        <title>The Arabidopsis lyrata genome sequence and the basis of rapid genome size change.</title>
        <authorList>
            <person name="Hu T.T."/>
            <person name="Pattyn P."/>
            <person name="Bakker E.G."/>
            <person name="Cao J."/>
            <person name="Cheng J.-F."/>
            <person name="Clark R.M."/>
            <person name="Fahlgren N."/>
            <person name="Fawcett J.A."/>
            <person name="Grimwood J."/>
            <person name="Gundlach H."/>
            <person name="Haberer G."/>
            <person name="Hollister J.D."/>
            <person name="Ossowski S."/>
            <person name="Ottilar R.P."/>
            <person name="Salamov A.A."/>
            <person name="Schneeberger K."/>
            <person name="Spannagl M."/>
            <person name="Wang X."/>
            <person name="Yang L."/>
            <person name="Nasrallah M.E."/>
            <person name="Bergelson J."/>
            <person name="Carrington J.C."/>
            <person name="Gaut B.S."/>
            <person name="Schmutz J."/>
            <person name="Mayer K.F.X."/>
            <person name="Van de Peer Y."/>
            <person name="Grigoriev I.V."/>
            <person name="Nordborg M."/>
            <person name="Weigel D."/>
            <person name="Guo Y.-L."/>
        </authorList>
    </citation>
    <scope>NUCLEOTIDE SEQUENCE [LARGE SCALE GENOMIC DNA]</scope>
    <source>
        <strain evidence="2">cv. MN47</strain>
    </source>
</reference>
<dbReference type="AlphaFoldDB" id="D7L7M6"/>
<keyword evidence="2" id="KW-1185">Reference proteome</keyword>
<name>D7L7M6_ARALL</name>
<dbReference type="EMBL" id="GL348715">
    <property type="protein sequence ID" value="EFH62322.1"/>
    <property type="molecule type" value="Genomic_DNA"/>
</dbReference>
<sequence length="158" mass="18499">MFWGNLFSRVSKWFDSAKNMLHNLVSPMVERVQESFSSLISTLRGFFDTIITKLRNFFAAVFSKLRDFFLMIVAKICNFFVTIISKVRSFFDFVATLYRCIQKLQKLFSLINDLLDILGLESEMALHSKFLHVLQIFKQFGDLGTIFGQWFNTESLFT</sequence>